<comment type="caution">
    <text evidence="1">The sequence shown here is derived from an EMBL/GenBank/DDBJ whole genome shotgun (WGS) entry which is preliminary data.</text>
</comment>
<sequence length="61" mass="7302">MYKQDIRLSRRYLANPYQNQSFLERLKINNSIVLRDNKVIIDLGNGYSEIKPIDSNKRFKN</sequence>
<evidence type="ECO:0000313" key="3">
    <source>
        <dbReference type="EMBL" id="OTW55039.1"/>
    </source>
</evidence>
<dbReference type="AlphaFoldDB" id="A0A242VXT9"/>
<gene>
    <name evidence="3" type="ORF">BK699_02135</name>
    <name evidence="2" type="ORF">BK699_03050</name>
    <name evidence="1" type="ORF">BK699_33455</name>
</gene>
<evidence type="ECO:0000313" key="1">
    <source>
        <dbReference type="EMBL" id="OTW44006.1"/>
    </source>
</evidence>
<dbReference type="EMBL" id="NFCF01000036">
    <property type="protein sequence ID" value="OTW54543.1"/>
    <property type="molecule type" value="Genomic_DNA"/>
</dbReference>
<dbReference type="RefSeq" id="WP_000277954.1">
    <property type="nucleotide sequence ID" value="NZ_NFCF01000030.1"/>
</dbReference>
<evidence type="ECO:0000313" key="2">
    <source>
        <dbReference type="EMBL" id="OTW54543.1"/>
    </source>
</evidence>
<accession>A0A242VXT9</accession>
<protein>
    <submittedName>
        <fullName evidence="1">Uncharacterized protein</fullName>
    </submittedName>
</protein>
<dbReference type="Proteomes" id="UP000195152">
    <property type="component" value="Unassembled WGS sequence"/>
</dbReference>
<proteinExistence type="predicted"/>
<reference evidence="1 4" key="1">
    <citation type="submission" date="2016-10" db="EMBL/GenBank/DDBJ databases">
        <title>Comparative genomics of Bacillus thuringiensis reveals a path to pathogens against multiple invertebrate hosts.</title>
        <authorList>
            <person name="Zheng J."/>
            <person name="Gao Q."/>
            <person name="Liu H."/>
            <person name="Peng D."/>
            <person name="Ruan L."/>
            <person name="Sun M."/>
        </authorList>
    </citation>
    <scope>NUCLEOTIDE SEQUENCE [LARGE SCALE GENOMIC DNA]</scope>
    <source>
        <strain evidence="1">BGSC 4AC1</strain>
    </source>
</reference>
<name>A0A242VXT9_BACTU</name>
<dbReference type="EMBL" id="NFCF01000117">
    <property type="protein sequence ID" value="OTW44006.1"/>
    <property type="molecule type" value="Genomic_DNA"/>
</dbReference>
<dbReference type="EMBL" id="NFCF01000030">
    <property type="protein sequence ID" value="OTW55039.1"/>
    <property type="molecule type" value="Genomic_DNA"/>
</dbReference>
<evidence type="ECO:0000313" key="4">
    <source>
        <dbReference type="Proteomes" id="UP000195152"/>
    </source>
</evidence>
<organism evidence="1 4">
    <name type="scientific">Bacillus thuringiensis serovar mexicanensis</name>
    <dbReference type="NCBI Taxonomy" id="180868"/>
    <lineage>
        <taxon>Bacteria</taxon>
        <taxon>Bacillati</taxon>
        <taxon>Bacillota</taxon>
        <taxon>Bacilli</taxon>
        <taxon>Bacillales</taxon>
        <taxon>Bacillaceae</taxon>
        <taxon>Bacillus</taxon>
        <taxon>Bacillus cereus group</taxon>
    </lineage>
</organism>